<gene>
    <name evidence="2" type="ORF">FOZ63_000643</name>
</gene>
<sequence>MTSSPPSLEPLVTTAASPPLAELISAILSRTSLDKHPLAVEEGVDTPEQLLQWAEKSPKCEVTTLTVPGKPYDLVQVTPVLKRANDGSRGDSFRRALIASGVTLAVPSDRADKAEEKKRKASSSREGCKKKDSAHETRETLLLMNGPPLNADANRSIGFMQAMGKMAKNLKTQPMRLYTKECAEGKPVAVTWCAPLDSWVINSDGFSLLVEDEQDISNYADDSSHHKAIVAASAWFELLSGKDIVL</sequence>
<dbReference type="EMBL" id="JABANO010001118">
    <property type="protein sequence ID" value="KAF4758671.1"/>
    <property type="molecule type" value="Genomic_DNA"/>
</dbReference>
<feature type="region of interest" description="Disordered" evidence="1">
    <location>
        <begin position="109"/>
        <end position="136"/>
    </location>
</feature>
<name>A0A7J6UNT1_PEROL</name>
<feature type="compositionally biased region" description="Basic and acidic residues" evidence="1">
    <location>
        <begin position="109"/>
        <end position="118"/>
    </location>
</feature>
<organism evidence="2 3">
    <name type="scientific">Perkinsus olseni</name>
    <name type="common">Perkinsus atlanticus</name>
    <dbReference type="NCBI Taxonomy" id="32597"/>
    <lineage>
        <taxon>Eukaryota</taxon>
        <taxon>Sar</taxon>
        <taxon>Alveolata</taxon>
        <taxon>Perkinsozoa</taxon>
        <taxon>Perkinsea</taxon>
        <taxon>Perkinsida</taxon>
        <taxon>Perkinsidae</taxon>
        <taxon>Perkinsus</taxon>
    </lineage>
</organism>
<evidence type="ECO:0000313" key="3">
    <source>
        <dbReference type="Proteomes" id="UP000553632"/>
    </source>
</evidence>
<proteinExistence type="predicted"/>
<protein>
    <submittedName>
        <fullName evidence="2">Uncharacterized protein</fullName>
    </submittedName>
</protein>
<evidence type="ECO:0000313" key="2">
    <source>
        <dbReference type="EMBL" id="KAF4758671.1"/>
    </source>
</evidence>
<accession>A0A7J6UNT1</accession>
<comment type="caution">
    <text evidence="2">The sequence shown here is derived from an EMBL/GenBank/DDBJ whole genome shotgun (WGS) entry which is preliminary data.</text>
</comment>
<reference evidence="2 3" key="1">
    <citation type="submission" date="2020-04" db="EMBL/GenBank/DDBJ databases">
        <title>Perkinsus olseni comparative genomics.</title>
        <authorList>
            <person name="Bogema D.R."/>
        </authorList>
    </citation>
    <scope>NUCLEOTIDE SEQUENCE [LARGE SCALE GENOMIC DNA]</scope>
    <source>
        <strain evidence="2 3">ATCC PRA-207</strain>
    </source>
</reference>
<evidence type="ECO:0000256" key="1">
    <source>
        <dbReference type="SAM" id="MobiDB-lite"/>
    </source>
</evidence>
<dbReference type="AlphaFoldDB" id="A0A7J6UNT1"/>
<feature type="non-terminal residue" evidence="2">
    <location>
        <position position="246"/>
    </location>
</feature>
<keyword evidence="3" id="KW-1185">Reference proteome</keyword>
<dbReference type="Proteomes" id="UP000553632">
    <property type="component" value="Unassembled WGS sequence"/>
</dbReference>
<feature type="compositionally biased region" description="Basic and acidic residues" evidence="1">
    <location>
        <begin position="126"/>
        <end position="136"/>
    </location>
</feature>